<organism evidence="2 3">
    <name type="scientific">Claviceps africana</name>
    <dbReference type="NCBI Taxonomy" id="83212"/>
    <lineage>
        <taxon>Eukaryota</taxon>
        <taxon>Fungi</taxon>
        <taxon>Dikarya</taxon>
        <taxon>Ascomycota</taxon>
        <taxon>Pezizomycotina</taxon>
        <taxon>Sordariomycetes</taxon>
        <taxon>Hypocreomycetidae</taxon>
        <taxon>Hypocreales</taxon>
        <taxon>Clavicipitaceae</taxon>
        <taxon>Claviceps</taxon>
    </lineage>
</organism>
<evidence type="ECO:0000313" key="3">
    <source>
        <dbReference type="Proteomes" id="UP000811619"/>
    </source>
</evidence>
<proteinExistence type="predicted"/>
<evidence type="ECO:0000256" key="1">
    <source>
        <dbReference type="SAM" id="MobiDB-lite"/>
    </source>
</evidence>
<keyword evidence="3" id="KW-1185">Reference proteome</keyword>
<gene>
    <name evidence="2" type="ORF">E4U42_005104</name>
</gene>
<dbReference type="EMBL" id="SRPY01000047">
    <property type="protein sequence ID" value="KAG5929672.1"/>
    <property type="molecule type" value="Genomic_DNA"/>
</dbReference>
<dbReference type="AlphaFoldDB" id="A0A8K0JCG1"/>
<name>A0A8K0JCG1_9HYPO</name>
<sequence>MEKSERKSTETAKDISHRGTANTPKREKVSRGANSVRQRAALPGWGNATDRNETPDAFGPMLTENIEKDGFDDEQTNRQTERQVTWAGTHLLGTCFLHAAYQGTSPGFLRSRLVKVK</sequence>
<dbReference type="Proteomes" id="UP000811619">
    <property type="component" value="Unassembled WGS sequence"/>
</dbReference>
<comment type="caution">
    <text evidence="2">The sequence shown here is derived from an EMBL/GenBank/DDBJ whole genome shotgun (WGS) entry which is preliminary data.</text>
</comment>
<evidence type="ECO:0000313" key="2">
    <source>
        <dbReference type="EMBL" id="KAG5929672.1"/>
    </source>
</evidence>
<feature type="region of interest" description="Disordered" evidence="1">
    <location>
        <begin position="1"/>
        <end position="64"/>
    </location>
</feature>
<reference evidence="2" key="1">
    <citation type="journal article" date="2020" name="bioRxiv">
        <title>Whole genome comparisons of ergot fungi reveals the divergence and evolution of species within the genus Claviceps are the result of varying mechanisms driving genome evolution and host range expansion.</title>
        <authorList>
            <person name="Wyka S.A."/>
            <person name="Mondo S.J."/>
            <person name="Liu M."/>
            <person name="Dettman J."/>
            <person name="Nalam V."/>
            <person name="Broders K.D."/>
        </authorList>
    </citation>
    <scope>NUCLEOTIDE SEQUENCE</scope>
    <source>
        <strain evidence="2">CCC 489</strain>
    </source>
</reference>
<protein>
    <submittedName>
        <fullName evidence="2">Uncharacterized protein</fullName>
    </submittedName>
</protein>
<feature type="compositionally biased region" description="Basic and acidic residues" evidence="1">
    <location>
        <begin position="1"/>
        <end position="17"/>
    </location>
</feature>
<accession>A0A8K0JCG1</accession>